<organism evidence="1 2">
    <name type="scientific">Fodinibius salicampi</name>
    <dbReference type="NCBI Taxonomy" id="1920655"/>
    <lineage>
        <taxon>Bacteria</taxon>
        <taxon>Pseudomonadati</taxon>
        <taxon>Balneolota</taxon>
        <taxon>Balneolia</taxon>
        <taxon>Balneolales</taxon>
        <taxon>Balneolaceae</taxon>
        <taxon>Fodinibius</taxon>
    </lineage>
</organism>
<evidence type="ECO:0000313" key="2">
    <source>
        <dbReference type="Proteomes" id="UP001207337"/>
    </source>
</evidence>
<name>A0ABT3PZU6_9BACT</name>
<dbReference type="Pfam" id="PF02597">
    <property type="entry name" value="ThiS"/>
    <property type="match status" value="1"/>
</dbReference>
<gene>
    <name evidence="1" type="ORF">LQ318_10770</name>
</gene>
<keyword evidence="2" id="KW-1185">Reference proteome</keyword>
<protein>
    <submittedName>
        <fullName evidence="1">MoaD/ThiS family protein</fullName>
    </submittedName>
</protein>
<dbReference type="PANTHER" id="PTHR38031:SF1">
    <property type="entry name" value="SULFUR CARRIER PROTEIN CYSO"/>
    <property type="match status" value="1"/>
</dbReference>
<dbReference type="SUPFAM" id="SSF54285">
    <property type="entry name" value="MoaD/ThiS"/>
    <property type="match status" value="1"/>
</dbReference>
<comment type="caution">
    <text evidence="1">The sequence shown here is derived from an EMBL/GenBank/DDBJ whole genome shotgun (WGS) entry which is preliminary data.</text>
</comment>
<accession>A0ABT3PZU6</accession>
<sequence>MATIIIPTPLRKYTNQNRSFETQENNLSDAIAQFVDEYPEVKQNLLDEDGNIRSYIKIYIEDEEVDPVKNGTIELDEDTEISIVPAIAGGCQIPY</sequence>
<dbReference type="InterPro" id="IPR012675">
    <property type="entry name" value="Beta-grasp_dom_sf"/>
</dbReference>
<dbReference type="InterPro" id="IPR003749">
    <property type="entry name" value="ThiS/MoaD-like"/>
</dbReference>
<dbReference type="PANTHER" id="PTHR38031">
    <property type="entry name" value="SULFUR CARRIER PROTEIN SLR0821-RELATED"/>
    <property type="match status" value="1"/>
</dbReference>
<dbReference type="RefSeq" id="WP_265790025.1">
    <property type="nucleotide sequence ID" value="NZ_BAABRS010000002.1"/>
</dbReference>
<dbReference type="InterPro" id="IPR052045">
    <property type="entry name" value="Sulfur_Carrier/Prot_Modifier"/>
</dbReference>
<dbReference type="Gene3D" id="3.10.20.30">
    <property type="match status" value="1"/>
</dbReference>
<dbReference type="InterPro" id="IPR016155">
    <property type="entry name" value="Mopterin_synth/thiamin_S_b"/>
</dbReference>
<dbReference type="Proteomes" id="UP001207337">
    <property type="component" value="Unassembled WGS sequence"/>
</dbReference>
<reference evidence="1 2" key="1">
    <citation type="submission" date="2021-11" db="EMBL/GenBank/DDBJ databases">
        <title>Aliifidinibius sp. nov., a new bacterium isolated from saline soil.</title>
        <authorList>
            <person name="Galisteo C."/>
            <person name="De La Haba R."/>
            <person name="Sanchez-Porro C."/>
            <person name="Ventosa A."/>
        </authorList>
    </citation>
    <scope>NUCLEOTIDE SEQUENCE [LARGE SCALE GENOMIC DNA]</scope>
    <source>
        <strain evidence="1 2">KACC 190600</strain>
    </source>
</reference>
<dbReference type="EMBL" id="JAJNDC010000002">
    <property type="protein sequence ID" value="MCW9713389.1"/>
    <property type="molecule type" value="Genomic_DNA"/>
</dbReference>
<evidence type="ECO:0000313" key="1">
    <source>
        <dbReference type="EMBL" id="MCW9713389.1"/>
    </source>
</evidence>
<proteinExistence type="predicted"/>